<reference evidence="2 3" key="1">
    <citation type="submission" date="2016-05" db="EMBL/GenBank/DDBJ databases">
        <title>Genome sequencing of Trichophyton rubrum CMCC(F)T1i isolated from hair.</title>
        <authorList>
            <person name="Zhan P."/>
            <person name="Tao Y."/>
            <person name="Liu W."/>
        </authorList>
    </citation>
    <scope>NUCLEOTIDE SEQUENCE [LARGE SCALE GENOMIC DNA]</scope>
    <source>
        <strain evidence="3">CMCC(F)T1i</strain>
    </source>
</reference>
<dbReference type="PANTHER" id="PTHR43591">
    <property type="entry name" value="METHYLTRANSFERASE"/>
    <property type="match status" value="1"/>
</dbReference>
<dbReference type="SUPFAM" id="SSF53335">
    <property type="entry name" value="S-adenosyl-L-methionine-dependent methyltransferases"/>
    <property type="match status" value="1"/>
</dbReference>
<evidence type="ECO:0000313" key="2">
    <source>
        <dbReference type="EMBL" id="OAL64178.1"/>
    </source>
</evidence>
<dbReference type="InterPro" id="IPR029063">
    <property type="entry name" value="SAM-dependent_MTases_sf"/>
</dbReference>
<dbReference type="VEuPathDB" id="FungiDB:TERG_05539"/>
<sequence>MSAAGASAACPAASRESNGYTTAAWLNCFSLSCAAPTSKSTATSNLPAAVPPAASSPARAPAETPSCSSDSSSMAPATTADDHQPGLDGPRPAKMVKPSPDECAAALEQQQQQQRQHQVSSSPGSPVRRPEPDQMPQLAVDDEDEFDDSDSAVGSDSDEHSLQSLTSSITSYVYRNGRRYASFREGRYCLPNDEAESDRHDFLQHIYGMLFGGRLIFAPISDQPERILDIGTGTGIWALDVAEFVAPFALLTVGVFRTYAAVSAYPATHVIGTDISPIQPTWVSPNISFEIDDAESDWTFRQRFDLIHFQNLNGAIRDWRRLFSQIYDNLMPGGYVEAKETDVYATCDDNSIPEDCHLRQWESNCIKACSLIGQTLTAPENVKQWMIEAGFVDVKEEQFKLPINPWPKDPELKLAGRYQQVQYSDALQPYALGLLVEVLGWSREEMELFLVGLRKDLANRALHGYNIVRVITGRKPGMGKRKFSDTE</sequence>
<dbReference type="Gene3D" id="3.40.50.150">
    <property type="entry name" value="Vaccinia Virus protein VP39"/>
    <property type="match status" value="1"/>
</dbReference>
<feature type="compositionally biased region" description="Acidic residues" evidence="1">
    <location>
        <begin position="140"/>
        <end position="150"/>
    </location>
</feature>
<protein>
    <submittedName>
        <fullName evidence="2">Methyltransferase</fullName>
    </submittedName>
</protein>
<dbReference type="Pfam" id="PF13489">
    <property type="entry name" value="Methyltransf_23"/>
    <property type="match status" value="1"/>
</dbReference>
<dbReference type="EMBL" id="LHPM01000017">
    <property type="protein sequence ID" value="OAL64178.1"/>
    <property type="molecule type" value="Genomic_DNA"/>
</dbReference>
<dbReference type="Proteomes" id="UP000243015">
    <property type="component" value="Unassembled WGS sequence"/>
</dbReference>
<dbReference type="GO" id="GO:0032259">
    <property type="term" value="P:methylation"/>
    <property type="evidence" value="ECO:0007669"/>
    <property type="project" value="UniProtKB-KW"/>
</dbReference>
<proteinExistence type="predicted"/>
<feature type="compositionally biased region" description="Low complexity" evidence="1">
    <location>
        <begin position="109"/>
        <end position="127"/>
    </location>
</feature>
<organism evidence="2 3">
    <name type="scientific">Trichophyton rubrum</name>
    <name type="common">Athlete's foot fungus</name>
    <name type="synonym">Epidermophyton rubrum</name>
    <dbReference type="NCBI Taxonomy" id="5551"/>
    <lineage>
        <taxon>Eukaryota</taxon>
        <taxon>Fungi</taxon>
        <taxon>Dikarya</taxon>
        <taxon>Ascomycota</taxon>
        <taxon>Pezizomycotina</taxon>
        <taxon>Eurotiomycetes</taxon>
        <taxon>Eurotiomycetidae</taxon>
        <taxon>Onygenales</taxon>
        <taxon>Arthrodermataceae</taxon>
        <taxon>Trichophyton</taxon>
    </lineage>
</organism>
<keyword evidence="2" id="KW-0489">Methyltransferase</keyword>
<evidence type="ECO:0000256" key="1">
    <source>
        <dbReference type="SAM" id="MobiDB-lite"/>
    </source>
</evidence>
<name>A0A178EW65_TRIRU</name>
<feature type="compositionally biased region" description="Low complexity" evidence="1">
    <location>
        <begin position="47"/>
        <end position="79"/>
    </location>
</feature>
<keyword evidence="2" id="KW-0808">Transferase</keyword>
<dbReference type="AlphaFoldDB" id="A0A178EW65"/>
<gene>
    <name evidence="2" type="ORF">A7C99_4835</name>
</gene>
<dbReference type="CDD" id="cd02440">
    <property type="entry name" value="AdoMet_MTases"/>
    <property type="match status" value="1"/>
</dbReference>
<comment type="caution">
    <text evidence="2">The sequence shown here is derived from an EMBL/GenBank/DDBJ whole genome shotgun (WGS) entry which is preliminary data.</text>
</comment>
<accession>A0A178EW65</accession>
<dbReference type="GO" id="GO:0008168">
    <property type="term" value="F:methyltransferase activity"/>
    <property type="evidence" value="ECO:0007669"/>
    <property type="project" value="UniProtKB-KW"/>
</dbReference>
<evidence type="ECO:0000313" key="3">
    <source>
        <dbReference type="Proteomes" id="UP000243015"/>
    </source>
</evidence>
<feature type="region of interest" description="Disordered" evidence="1">
    <location>
        <begin position="36"/>
        <end position="162"/>
    </location>
</feature>
<dbReference type="PANTHER" id="PTHR43591:SF10">
    <property type="entry name" value="ABC TRANSMEMBRANE TYPE-1 DOMAIN-CONTAINING PROTEIN-RELATED"/>
    <property type="match status" value="1"/>
</dbReference>
<feature type="compositionally biased region" description="Polar residues" evidence="1">
    <location>
        <begin position="36"/>
        <end position="46"/>
    </location>
</feature>